<dbReference type="EMBL" id="KZ309425">
    <property type="protein sequence ID" value="KAG8238746.1"/>
    <property type="molecule type" value="Genomic_DNA"/>
</dbReference>
<evidence type="ECO:0000313" key="2">
    <source>
        <dbReference type="Proteomes" id="UP000792457"/>
    </source>
</evidence>
<organism evidence="1 2">
    <name type="scientific">Ladona fulva</name>
    <name type="common">Scarce chaser dragonfly</name>
    <name type="synonym">Libellula fulva</name>
    <dbReference type="NCBI Taxonomy" id="123851"/>
    <lineage>
        <taxon>Eukaryota</taxon>
        <taxon>Metazoa</taxon>
        <taxon>Ecdysozoa</taxon>
        <taxon>Arthropoda</taxon>
        <taxon>Hexapoda</taxon>
        <taxon>Insecta</taxon>
        <taxon>Pterygota</taxon>
        <taxon>Palaeoptera</taxon>
        <taxon>Odonata</taxon>
        <taxon>Epiprocta</taxon>
        <taxon>Anisoptera</taxon>
        <taxon>Libelluloidea</taxon>
        <taxon>Libellulidae</taxon>
        <taxon>Ladona</taxon>
    </lineage>
</organism>
<dbReference type="AlphaFoldDB" id="A0A8K0P9A9"/>
<dbReference type="Proteomes" id="UP000792457">
    <property type="component" value="Unassembled WGS sequence"/>
</dbReference>
<protein>
    <submittedName>
        <fullName evidence="1">Uncharacterized protein</fullName>
    </submittedName>
</protein>
<accession>A0A8K0P9A9</accession>
<evidence type="ECO:0000313" key="1">
    <source>
        <dbReference type="EMBL" id="KAG8238746.1"/>
    </source>
</evidence>
<proteinExistence type="predicted"/>
<name>A0A8K0P9A9_LADFU</name>
<reference evidence="1" key="1">
    <citation type="submission" date="2013-04" db="EMBL/GenBank/DDBJ databases">
        <authorList>
            <person name="Qu J."/>
            <person name="Murali S.C."/>
            <person name="Bandaranaike D."/>
            <person name="Bellair M."/>
            <person name="Blankenburg K."/>
            <person name="Chao H."/>
            <person name="Dinh H."/>
            <person name="Doddapaneni H."/>
            <person name="Downs B."/>
            <person name="Dugan-Rocha S."/>
            <person name="Elkadiri S."/>
            <person name="Gnanaolivu R.D."/>
            <person name="Hernandez B."/>
            <person name="Javaid M."/>
            <person name="Jayaseelan J.C."/>
            <person name="Lee S."/>
            <person name="Li M."/>
            <person name="Ming W."/>
            <person name="Munidasa M."/>
            <person name="Muniz J."/>
            <person name="Nguyen L."/>
            <person name="Ongeri F."/>
            <person name="Osuji N."/>
            <person name="Pu L.-L."/>
            <person name="Puazo M."/>
            <person name="Qu C."/>
            <person name="Quiroz J."/>
            <person name="Raj R."/>
            <person name="Weissenberger G."/>
            <person name="Xin Y."/>
            <person name="Zou X."/>
            <person name="Han Y."/>
            <person name="Richards S."/>
            <person name="Worley K."/>
            <person name="Muzny D."/>
            <person name="Gibbs R."/>
        </authorList>
    </citation>
    <scope>NUCLEOTIDE SEQUENCE</scope>
    <source>
        <strain evidence="1">Sampled in the wild</strain>
    </source>
</reference>
<reference evidence="1" key="2">
    <citation type="submission" date="2017-10" db="EMBL/GenBank/DDBJ databases">
        <title>Ladona fulva Genome sequencing and assembly.</title>
        <authorList>
            <person name="Murali S."/>
            <person name="Richards S."/>
            <person name="Bandaranaike D."/>
            <person name="Bellair M."/>
            <person name="Blankenburg K."/>
            <person name="Chao H."/>
            <person name="Dinh H."/>
            <person name="Doddapaneni H."/>
            <person name="Dugan-Rocha S."/>
            <person name="Elkadiri S."/>
            <person name="Gnanaolivu R."/>
            <person name="Hernandez B."/>
            <person name="Skinner E."/>
            <person name="Javaid M."/>
            <person name="Lee S."/>
            <person name="Li M."/>
            <person name="Ming W."/>
            <person name="Munidasa M."/>
            <person name="Muniz J."/>
            <person name="Nguyen L."/>
            <person name="Hughes D."/>
            <person name="Osuji N."/>
            <person name="Pu L.-L."/>
            <person name="Puazo M."/>
            <person name="Qu C."/>
            <person name="Quiroz J."/>
            <person name="Raj R."/>
            <person name="Weissenberger G."/>
            <person name="Xin Y."/>
            <person name="Zou X."/>
            <person name="Han Y."/>
            <person name="Worley K."/>
            <person name="Muzny D."/>
            <person name="Gibbs R."/>
        </authorList>
    </citation>
    <scope>NUCLEOTIDE SEQUENCE</scope>
    <source>
        <strain evidence="1">Sampled in the wild</strain>
    </source>
</reference>
<dbReference type="OrthoDB" id="7695519at2759"/>
<sequence length="212" mass="24013">MICQRTIIVLKALIPGALGREQMLKDHLYKHKDALPQIVIDVITPIYEDLSRNELLERCLGGFTQNNNQSFNSLVWRIAPKIMSDSVMIVEIAAYIATSMFNDGAESHLKIMRAIGVNVGKIAAEYCSREDQRRISGAGRKMQDAMREGRLRKKQDKLASAEAVEEYLYGPVERQNSNWRHKIKSSNLAKLASYLRLPLRNPIGGESNHSFK</sequence>
<keyword evidence="2" id="KW-1185">Reference proteome</keyword>
<gene>
    <name evidence="1" type="ORF">J437_LFUL018166</name>
</gene>
<comment type="caution">
    <text evidence="1">The sequence shown here is derived from an EMBL/GenBank/DDBJ whole genome shotgun (WGS) entry which is preliminary data.</text>
</comment>